<dbReference type="WBParaSite" id="nRc.2.0.1.t05117-RA">
    <property type="protein sequence ID" value="nRc.2.0.1.t05117-RA"/>
    <property type="gene ID" value="nRc.2.0.1.g05117"/>
</dbReference>
<protein>
    <submittedName>
        <fullName evidence="2">Uncharacterized protein</fullName>
    </submittedName>
</protein>
<evidence type="ECO:0000313" key="1">
    <source>
        <dbReference type="Proteomes" id="UP000887565"/>
    </source>
</evidence>
<organism evidence="1 2">
    <name type="scientific">Romanomermis culicivorax</name>
    <name type="common">Nematode worm</name>
    <dbReference type="NCBI Taxonomy" id="13658"/>
    <lineage>
        <taxon>Eukaryota</taxon>
        <taxon>Metazoa</taxon>
        <taxon>Ecdysozoa</taxon>
        <taxon>Nematoda</taxon>
        <taxon>Enoplea</taxon>
        <taxon>Dorylaimia</taxon>
        <taxon>Mermithida</taxon>
        <taxon>Mermithoidea</taxon>
        <taxon>Mermithidae</taxon>
        <taxon>Romanomermis</taxon>
    </lineage>
</organism>
<sequence>MAADMKNFPFAVPMPADSMASSYPRYVQLAFPNSMMFIFETFAATPEDWTPLFPLVDGEHTIVISFDGADDWAGIYALLGTQFWANRQKKNKDAVIKAIHFNVYRVIGRRHHPTAVGDGSADRVFP</sequence>
<dbReference type="AlphaFoldDB" id="A0A915HUN0"/>
<dbReference type="Proteomes" id="UP000887565">
    <property type="component" value="Unplaced"/>
</dbReference>
<accession>A0A915HUN0</accession>
<reference evidence="2" key="1">
    <citation type="submission" date="2022-11" db="UniProtKB">
        <authorList>
            <consortium name="WormBaseParasite"/>
        </authorList>
    </citation>
    <scope>IDENTIFICATION</scope>
</reference>
<proteinExistence type="predicted"/>
<evidence type="ECO:0000313" key="2">
    <source>
        <dbReference type="WBParaSite" id="nRc.2.0.1.t05117-RA"/>
    </source>
</evidence>
<name>A0A915HUN0_ROMCU</name>
<keyword evidence="1" id="KW-1185">Reference proteome</keyword>